<dbReference type="RefSeq" id="XP_062788190.1">
    <property type="nucleotide sequence ID" value="XM_062932139.1"/>
</dbReference>
<dbReference type="InterPro" id="IPR036155">
    <property type="entry name" value="Crypto/Photolyase_N_sf"/>
</dbReference>
<evidence type="ECO:0000313" key="8">
    <source>
        <dbReference type="Proteomes" id="UP001329825"/>
    </source>
</evidence>
<organism evidence="7 8">
    <name type="scientific">Kwoniella shivajii</name>
    <dbReference type="NCBI Taxonomy" id="564305"/>
    <lineage>
        <taxon>Eukaryota</taxon>
        <taxon>Fungi</taxon>
        <taxon>Dikarya</taxon>
        <taxon>Basidiomycota</taxon>
        <taxon>Agaricomycotina</taxon>
        <taxon>Tremellomycetes</taxon>
        <taxon>Tremellales</taxon>
        <taxon>Cryptococcaceae</taxon>
        <taxon>Kwoniella</taxon>
    </lineage>
</organism>
<sequence>MPKSRKEPKKEVPISELEKPTFSEPATDELPSQTRTKKSTRTKAESKSNGASTSNPPSRPSSGIEPQFKSNANSKPKPEPKPKSRGARVLYWHRTDLRLTDSPSLKNALDIEDIESFWPIWCFDPEYVYRTRVGVNRWQFLLDSMESISEEYKKLNGNQRLWVLRGNPEKVIKKLVEEWDITHLCFEKDSNAYSKVRDQKIIGLAKDLGIQVVMTPGRHLYDPDEVIKRNNGKPTMTLHQWQAVTNKMGEIPHPTPAPESIPDPGPSTLKNDEDQKWGEYQGVDMNRGIRTGTDTCFESITGPSLNPFSVPTMSQMGFEQATTTIRGGTSDGHKRLDLFLSDSDKVAKFSKPGSAPTSLEPSTTLLSPYIKFGCVGVREIWWGSKNVVDIWKKKGGKGETKEPENMFGQLQFRDMYACAEAAVPHFERIRGNPVCKYVAWSLQNQYDSDGNEILPRPKDEDEIAEERFQAWREGRTGFPWIDACMRQLKHEGWIHHLARHSVACFLTRGQCYISWERGMEVFDDWLIDWDPASNPGNWMWLSCSAFFSQYFRVYGLVSWPQRTDKTGALVRKYCPELKDFPDKYIYAPHLAPRGVQEKANCIIGEDYPSPILDEQKEKDLCIARLKDAFSLGYHGNDEDVLNGTAKTRLKELHAENGHTHEKKEEEDKKKRKRDGEGALDKFIKREKK</sequence>
<comment type="cofactor">
    <cofactor evidence="1">
        <name>FAD</name>
        <dbReference type="ChEBI" id="CHEBI:57692"/>
    </cofactor>
</comment>
<dbReference type="InterPro" id="IPR002081">
    <property type="entry name" value="Cryptochrome/DNA_photolyase_1"/>
</dbReference>
<dbReference type="GeneID" id="87952486"/>
<dbReference type="Pfam" id="PF00875">
    <property type="entry name" value="DNA_photolyase"/>
    <property type="match status" value="1"/>
</dbReference>
<comment type="similarity">
    <text evidence="2">Belongs to the DNA photolyase class-1 family.</text>
</comment>
<dbReference type="EMBL" id="CP141881">
    <property type="protein sequence ID" value="WRT63450.1"/>
    <property type="molecule type" value="Genomic_DNA"/>
</dbReference>
<dbReference type="Gene3D" id="1.10.579.10">
    <property type="entry name" value="DNA Cyclobutane Dipyrimidine Photolyase, subunit A, domain 3"/>
    <property type="match status" value="1"/>
</dbReference>
<feature type="region of interest" description="Disordered" evidence="5">
    <location>
        <begin position="1"/>
        <end position="87"/>
    </location>
</feature>
<protein>
    <recommendedName>
        <fullName evidence="6">Photolyase/cryptochrome alpha/beta domain-containing protein</fullName>
    </recommendedName>
</protein>
<dbReference type="PROSITE" id="PS51645">
    <property type="entry name" value="PHR_CRY_ALPHA_BETA"/>
    <property type="match status" value="1"/>
</dbReference>
<evidence type="ECO:0000256" key="3">
    <source>
        <dbReference type="ARBA" id="ARBA00022630"/>
    </source>
</evidence>
<evidence type="ECO:0000256" key="2">
    <source>
        <dbReference type="ARBA" id="ARBA00005862"/>
    </source>
</evidence>
<evidence type="ECO:0000259" key="6">
    <source>
        <dbReference type="PROSITE" id="PS51645"/>
    </source>
</evidence>
<dbReference type="PANTHER" id="PTHR11455:SF9">
    <property type="entry name" value="CRYPTOCHROME CIRCADIAN CLOCK 5 ISOFORM X1"/>
    <property type="match status" value="1"/>
</dbReference>
<reference evidence="7 8" key="1">
    <citation type="submission" date="2024-01" db="EMBL/GenBank/DDBJ databases">
        <title>Comparative genomics of Cryptococcus and Kwoniella reveals pathogenesis evolution and contrasting modes of karyotype evolution via chromosome fusion or intercentromeric recombination.</title>
        <authorList>
            <person name="Coelho M.A."/>
            <person name="David-Palma M."/>
            <person name="Shea T."/>
            <person name="Bowers K."/>
            <person name="McGinley-Smith S."/>
            <person name="Mohammad A.W."/>
            <person name="Gnirke A."/>
            <person name="Yurkov A.M."/>
            <person name="Nowrousian M."/>
            <person name="Sun S."/>
            <person name="Cuomo C.A."/>
            <person name="Heitman J."/>
        </authorList>
    </citation>
    <scope>NUCLEOTIDE SEQUENCE [LARGE SCALE GENOMIC DNA]</scope>
    <source>
        <strain evidence="7">CBS 11374</strain>
    </source>
</reference>
<gene>
    <name evidence="7" type="ORF">IL334_000355</name>
</gene>
<evidence type="ECO:0000256" key="1">
    <source>
        <dbReference type="ARBA" id="ARBA00001974"/>
    </source>
</evidence>
<keyword evidence="8" id="KW-1185">Reference proteome</keyword>
<feature type="domain" description="Photolyase/cryptochrome alpha/beta" evidence="6">
    <location>
        <begin position="87"/>
        <end position="220"/>
    </location>
</feature>
<keyword evidence="3" id="KW-0285">Flavoprotein</keyword>
<dbReference type="InterPro" id="IPR005101">
    <property type="entry name" value="Cryptochr/Photolyase_FAD-bd"/>
</dbReference>
<dbReference type="PANTHER" id="PTHR11455">
    <property type="entry name" value="CRYPTOCHROME"/>
    <property type="match status" value="1"/>
</dbReference>
<dbReference type="Gene3D" id="1.25.40.80">
    <property type="match status" value="1"/>
</dbReference>
<feature type="region of interest" description="Disordered" evidence="5">
    <location>
        <begin position="652"/>
        <end position="688"/>
    </location>
</feature>
<name>A0ABZ1CP98_9TREE</name>
<dbReference type="InterPro" id="IPR006050">
    <property type="entry name" value="DNA_photolyase_N"/>
</dbReference>
<dbReference type="InterPro" id="IPR014729">
    <property type="entry name" value="Rossmann-like_a/b/a_fold"/>
</dbReference>
<proteinExistence type="inferred from homology"/>
<evidence type="ECO:0000256" key="4">
    <source>
        <dbReference type="ARBA" id="ARBA00022827"/>
    </source>
</evidence>
<dbReference type="Pfam" id="PF03441">
    <property type="entry name" value="FAD_binding_7"/>
    <property type="match status" value="1"/>
</dbReference>
<dbReference type="SUPFAM" id="SSF48173">
    <property type="entry name" value="Cryptochrome/photolyase FAD-binding domain"/>
    <property type="match status" value="1"/>
</dbReference>
<dbReference type="Proteomes" id="UP001329825">
    <property type="component" value="Chromosome 1"/>
</dbReference>
<evidence type="ECO:0000256" key="5">
    <source>
        <dbReference type="SAM" id="MobiDB-lite"/>
    </source>
</evidence>
<dbReference type="SUPFAM" id="SSF52425">
    <property type="entry name" value="Cryptochrome/photolyase, N-terminal domain"/>
    <property type="match status" value="1"/>
</dbReference>
<feature type="compositionally biased region" description="Basic and acidic residues" evidence="5">
    <location>
        <begin position="1"/>
        <end position="21"/>
    </location>
</feature>
<keyword evidence="4" id="KW-0274">FAD</keyword>
<dbReference type="Gene3D" id="3.40.50.620">
    <property type="entry name" value="HUPs"/>
    <property type="match status" value="1"/>
</dbReference>
<dbReference type="InterPro" id="IPR036134">
    <property type="entry name" value="Crypto/Photolyase_FAD-like_sf"/>
</dbReference>
<accession>A0ABZ1CP98</accession>
<evidence type="ECO:0000313" key="7">
    <source>
        <dbReference type="EMBL" id="WRT63450.1"/>
    </source>
</evidence>